<gene>
    <name evidence="3" type="ORF">CANVERA_P3324</name>
</gene>
<sequence length="723" mass="81693">MDNKNRLRLQIIFVPKDDEKADVDENEEKSLCIKWLHFIDPNQLVQDLKDELTEKFNSELSNKYGKLMIHGIQDIHLRDIDGDLIVGNCFDDRSKCRVVVKNKLHDLTQPLQNSTSNINSPIASPVISNPPAPKISSPKTQKSTTAKSEKAVPKKSNTNGVVSNPQQTDSESDSEDDIILSRRKRKIQEVVEEKEEEEATEETNNSNLEIIDPTYSSDDDDDGDYDNNDSTVSRDKVIQADEKSKKSKVDKKALEDLDLEFTMSDYTPMSDRGDRVAAREANLKFNESRNANLKKKPKVVKSSSSKKEISSPKSTTKETSTTTSLKKSSISPKTSSAFAPLKVTSESQPPSKQKSQKSPIIEKSEPSISDLPKGSNVLNEIVLVFKSFQAKINDLKKIDENTRSTVYSRPPSNYFDKLLLEDFMEKDEIGFDCVLHLVTAATAPPSPIIKQSTMNVEQPDPNLNMNQIKSSQDHDFKDQNTFLKDQYNKEEPPTVNFGFDRELDEDGDLRRLNKLDYGENSQISNTHSSAFCKGDSFKNNYNNNKNHDTSRLFDDDDESQNIDKSPEKKKKIADCSSDESSDDDSIDEMENPKKKSRLVAQTPSQKASPKIIPPQLTNIKKEQEQIEINDISKDSKKENIYIPNKINGLPSLLDLANRGVPDVRDENEIKPNLKGIKEEESLEESSSESSSDDSDDEDSKFMSKESIQRRNKKKKNLFVSMKR</sequence>
<dbReference type="InterPro" id="IPR018844">
    <property type="entry name" value="Dnt1-like_N"/>
</dbReference>
<dbReference type="EMBL" id="CANTUO010000003">
    <property type="protein sequence ID" value="CAI5758812.1"/>
    <property type="molecule type" value="Genomic_DNA"/>
</dbReference>
<feature type="compositionally biased region" description="Low complexity" evidence="1">
    <location>
        <begin position="345"/>
        <end position="359"/>
    </location>
</feature>
<feature type="compositionally biased region" description="Basic and acidic residues" evidence="1">
    <location>
        <begin position="699"/>
        <end position="708"/>
    </location>
</feature>
<feature type="compositionally biased region" description="Acidic residues" evidence="1">
    <location>
        <begin position="680"/>
        <end position="698"/>
    </location>
</feature>
<feature type="region of interest" description="Disordered" evidence="1">
    <location>
        <begin position="542"/>
        <end position="619"/>
    </location>
</feature>
<feature type="compositionally biased region" description="Acidic residues" evidence="1">
    <location>
        <begin position="190"/>
        <end position="201"/>
    </location>
</feature>
<feature type="region of interest" description="Disordered" evidence="1">
    <location>
        <begin position="658"/>
        <end position="723"/>
    </location>
</feature>
<reference evidence="3" key="1">
    <citation type="submission" date="2022-12" db="EMBL/GenBank/DDBJ databases">
        <authorList>
            <person name="Brejova B."/>
        </authorList>
    </citation>
    <scope>NUCLEOTIDE SEQUENCE</scope>
</reference>
<name>A0A9W4TXQ1_9ASCO</name>
<feature type="compositionally biased region" description="Polar residues" evidence="1">
    <location>
        <begin position="155"/>
        <end position="168"/>
    </location>
</feature>
<feature type="region of interest" description="Disordered" evidence="1">
    <location>
        <begin position="287"/>
        <end position="372"/>
    </location>
</feature>
<feature type="region of interest" description="Disordered" evidence="1">
    <location>
        <begin position="110"/>
        <end position="256"/>
    </location>
</feature>
<accession>A0A9W4TXQ1</accession>
<evidence type="ECO:0000259" key="2">
    <source>
        <dbReference type="Pfam" id="PF10407"/>
    </source>
</evidence>
<evidence type="ECO:0000313" key="3">
    <source>
        <dbReference type="EMBL" id="CAI5758812.1"/>
    </source>
</evidence>
<dbReference type="Pfam" id="PF10407">
    <property type="entry name" value="Cytokin_check_N"/>
    <property type="match status" value="1"/>
</dbReference>
<feature type="compositionally biased region" description="Acidic residues" evidence="1">
    <location>
        <begin position="217"/>
        <end position="227"/>
    </location>
</feature>
<evidence type="ECO:0000256" key="1">
    <source>
        <dbReference type="SAM" id="MobiDB-lite"/>
    </source>
</evidence>
<evidence type="ECO:0000313" key="4">
    <source>
        <dbReference type="Proteomes" id="UP001152885"/>
    </source>
</evidence>
<feature type="compositionally biased region" description="Polar residues" evidence="1">
    <location>
        <begin position="110"/>
        <end position="122"/>
    </location>
</feature>
<feature type="domain" description="Nucleolar protein Dnt1-like N-terminal" evidence="2">
    <location>
        <begin position="34"/>
        <end position="102"/>
    </location>
</feature>
<feature type="compositionally biased region" description="Basic residues" evidence="1">
    <location>
        <begin position="709"/>
        <end position="723"/>
    </location>
</feature>
<proteinExistence type="predicted"/>
<comment type="caution">
    <text evidence="3">The sequence shown here is derived from an EMBL/GenBank/DDBJ whole genome shotgun (WGS) entry which is preliminary data.</text>
</comment>
<protein>
    <recommendedName>
        <fullName evidence="2">Nucleolar protein Dnt1-like N-terminal domain-containing protein</fullName>
    </recommendedName>
</protein>
<dbReference type="AlphaFoldDB" id="A0A9W4TXQ1"/>
<feature type="compositionally biased region" description="Acidic residues" evidence="1">
    <location>
        <begin position="576"/>
        <end position="589"/>
    </location>
</feature>
<organism evidence="3 4">
    <name type="scientific">Candida verbasci</name>
    <dbReference type="NCBI Taxonomy" id="1227364"/>
    <lineage>
        <taxon>Eukaryota</taxon>
        <taxon>Fungi</taxon>
        <taxon>Dikarya</taxon>
        <taxon>Ascomycota</taxon>
        <taxon>Saccharomycotina</taxon>
        <taxon>Pichiomycetes</taxon>
        <taxon>Debaryomycetaceae</taxon>
        <taxon>Candida/Lodderomyces clade</taxon>
        <taxon>Candida</taxon>
    </lineage>
</organism>
<keyword evidence="4" id="KW-1185">Reference proteome</keyword>
<dbReference type="Proteomes" id="UP001152885">
    <property type="component" value="Unassembled WGS sequence"/>
</dbReference>
<feature type="compositionally biased region" description="Basic and acidic residues" evidence="1">
    <location>
        <begin position="661"/>
        <end position="679"/>
    </location>
</feature>
<feature type="compositionally biased region" description="Polar residues" evidence="1">
    <location>
        <begin position="137"/>
        <end position="146"/>
    </location>
</feature>
<feature type="compositionally biased region" description="Low complexity" evidence="1">
    <location>
        <begin position="311"/>
        <end position="336"/>
    </location>
</feature>
<feature type="compositionally biased region" description="Basic and acidic residues" evidence="1">
    <location>
        <begin position="232"/>
        <end position="244"/>
    </location>
</feature>